<dbReference type="InterPro" id="IPR022742">
    <property type="entry name" value="Hydrolase_4"/>
</dbReference>
<sequence length="379" mass="39042">MSAARVLATLAGYALVVGGLVELGPQADPPMPVLGVALAAAGLLSWVLVWRRRRSGGRAVAVTAALLAVLTGLAVVVALVPPDLPASAAASGLSNAQSARTPGEPEPTGYLTASDGTKLAYFADIPADPVATLVFYHGSGANAGAGYLDFGRQLAARYRIATYLFDMRGHGRSGGRRGDAPSPQRMFADTQAAVAFVKRAHPALPEFAGGHSAGAGLVLNSEDRIARDLAGYVYLAPDFGLHSGTERRSGAANFVTLSHRVLIADVLSNGLLDAHTYAVSFAYTQEEIDRAGLVSRYTPAMALAQDAGDSATVLARTRQPVGVWIGADDEVFDAAKVTAWAAHAPLASTGVVAATDHLGIIDRSVDTVGPWLASHATAG</sequence>
<dbReference type="InterPro" id="IPR029058">
    <property type="entry name" value="AB_hydrolase_fold"/>
</dbReference>
<dbReference type="PANTHER" id="PTHR11614">
    <property type="entry name" value="PHOSPHOLIPASE-RELATED"/>
    <property type="match status" value="1"/>
</dbReference>
<keyword evidence="1" id="KW-0812">Transmembrane</keyword>
<feature type="transmembrane region" description="Helical" evidence="1">
    <location>
        <begin position="59"/>
        <end position="80"/>
    </location>
</feature>
<proteinExistence type="predicted"/>
<evidence type="ECO:0000256" key="1">
    <source>
        <dbReference type="SAM" id="Phobius"/>
    </source>
</evidence>
<dbReference type="Pfam" id="PF12146">
    <property type="entry name" value="Hydrolase_4"/>
    <property type="match status" value="1"/>
</dbReference>
<name>A0A9W6NK77_9ACTN</name>
<keyword evidence="4" id="KW-1185">Reference proteome</keyword>
<dbReference type="EMBL" id="BSFP01000005">
    <property type="protein sequence ID" value="GLK99787.1"/>
    <property type="molecule type" value="Genomic_DNA"/>
</dbReference>
<dbReference type="SUPFAM" id="SSF53474">
    <property type="entry name" value="alpha/beta-Hydrolases"/>
    <property type="match status" value="1"/>
</dbReference>
<dbReference type="Proteomes" id="UP001143480">
    <property type="component" value="Unassembled WGS sequence"/>
</dbReference>
<feature type="domain" description="Serine aminopeptidase S33" evidence="2">
    <location>
        <begin position="128"/>
        <end position="345"/>
    </location>
</feature>
<gene>
    <name evidence="3" type="ORF">GCM10017581_015280</name>
</gene>
<evidence type="ECO:0000259" key="2">
    <source>
        <dbReference type="Pfam" id="PF12146"/>
    </source>
</evidence>
<dbReference type="RefSeq" id="WP_261959701.1">
    <property type="nucleotide sequence ID" value="NZ_BAAAXA010000001.1"/>
</dbReference>
<dbReference type="Gene3D" id="3.40.50.1820">
    <property type="entry name" value="alpha/beta hydrolase"/>
    <property type="match status" value="1"/>
</dbReference>
<feature type="transmembrane region" description="Helical" evidence="1">
    <location>
        <begin position="33"/>
        <end position="50"/>
    </location>
</feature>
<accession>A0A9W6NK77</accession>
<evidence type="ECO:0000313" key="4">
    <source>
        <dbReference type="Proteomes" id="UP001143480"/>
    </source>
</evidence>
<evidence type="ECO:0000313" key="3">
    <source>
        <dbReference type="EMBL" id="GLK99787.1"/>
    </source>
</evidence>
<keyword evidence="1" id="KW-1133">Transmembrane helix</keyword>
<reference evidence="3" key="2">
    <citation type="submission" date="2023-01" db="EMBL/GenBank/DDBJ databases">
        <authorList>
            <person name="Sun Q."/>
            <person name="Evtushenko L."/>
        </authorList>
    </citation>
    <scope>NUCLEOTIDE SEQUENCE</scope>
    <source>
        <strain evidence="3">VKM Ac-1321</strain>
    </source>
</reference>
<dbReference type="AlphaFoldDB" id="A0A9W6NK77"/>
<comment type="caution">
    <text evidence="3">The sequence shown here is derived from an EMBL/GenBank/DDBJ whole genome shotgun (WGS) entry which is preliminary data.</text>
</comment>
<organism evidence="3 4">
    <name type="scientific">Dactylosporangium matsuzakiense</name>
    <dbReference type="NCBI Taxonomy" id="53360"/>
    <lineage>
        <taxon>Bacteria</taxon>
        <taxon>Bacillati</taxon>
        <taxon>Actinomycetota</taxon>
        <taxon>Actinomycetes</taxon>
        <taxon>Micromonosporales</taxon>
        <taxon>Micromonosporaceae</taxon>
        <taxon>Dactylosporangium</taxon>
    </lineage>
</organism>
<keyword evidence="1" id="KW-0472">Membrane</keyword>
<reference evidence="3" key="1">
    <citation type="journal article" date="2014" name="Int. J. Syst. Evol. Microbiol.">
        <title>Complete genome sequence of Corynebacterium casei LMG S-19264T (=DSM 44701T), isolated from a smear-ripened cheese.</title>
        <authorList>
            <consortium name="US DOE Joint Genome Institute (JGI-PGF)"/>
            <person name="Walter F."/>
            <person name="Albersmeier A."/>
            <person name="Kalinowski J."/>
            <person name="Ruckert C."/>
        </authorList>
    </citation>
    <scope>NUCLEOTIDE SEQUENCE</scope>
    <source>
        <strain evidence="3">VKM Ac-1321</strain>
    </source>
</reference>
<protein>
    <recommendedName>
        <fullName evidence="2">Serine aminopeptidase S33 domain-containing protein</fullName>
    </recommendedName>
</protein>
<dbReference type="InterPro" id="IPR051044">
    <property type="entry name" value="MAG_DAG_Lipase"/>
</dbReference>